<reference evidence="1 2" key="1">
    <citation type="journal article" date="2023" name="BMC Biol.">
        <title>The compact genome of the sponge Oopsacas minuta (Hexactinellida) is lacking key metazoan core genes.</title>
        <authorList>
            <person name="Santini S."/>
            <person name="Schenkelaars Q."/>
            <person name="Jourda C."/>
            <person name="Duchesne M."/>
            <person name="Belahbib H."/>
            <person name="Rocher C."/>
            <person name="Selva M."/>
            <person name="Riesgo A."/>
            <person name="Vervoort M."/>
            <person name="Leys S.P."/>
            <person name="Kodjabachian L."/>
            <person name="Le Bivic A."/>
            <person name="Borchiellini C."/>
            <person name="Claverie J.M."/>
            <person name="Renard E."/>
        </authorList>
    </citation>
    <scope>NUCLEOTIDE SEQUENCE [LARGE SCALE GENOMIC DNA]</scope>
    <source>
        <strain evidence="1">SPO-2</strain>
    </source>
</reference>
<dbReference type="EMBL" id="JAKMXF010000011">
    <property type="protein sequence ID" value="KAI6661598.1"/>
    <property type="molecule type" value="Genomic_DNA"/>
</dbReference>
<dbReference type="Proteomes" id="UP001165289">
    <property type="component" value="Unassembled WGS sequence"/>
</dbReference>
<gene>
    <name evidence="1" type="ORF">LOD99_13471</name>
</gene>
<evidence type="ECO:0000313" key="2">
    <source>
        <dbReference type="Proteomes" id="UP001165289"/>
    </source>
</evidence>
<organism evidence="1 2">
    <name type="scientific">Oopsacas minuta</name>
    <dbReference type="NCBI Taxonomy" id="111878"/>
    <lineage>
        <taxon>Eukaryota</taxon>
        <taxon>Metazoa</taxon>
        <taxon>Porifera</taxon>
        <taxon>Hexactinellida</taxon>
        <taxon>Hexasterophora</taxon>
        <taxon>Lyssacinosida</taxon>
        <taxon>Leucopsacidae</taxon>
        <taxon>Oopsacas</taxon>
    </lineage>
</organism>
<name>A0AAV7KL71_9METZ</name>
<comment type="caution">
    <text evidence="1">The sequence shown here is derived from an EMBL/GenBank/DDBJ whole genome shotgun (WGS) entry which is preliminary data.</text>
</comment>
<protein>
    <submittedName>
        <fullName evidence="1">Uncharacterized protein</fullName>
    </submittedName>
</protein>
<evidence type="ECO:0000313" key="1">
    <source>
        <dbReference type="EMBL" id="KAI6661598.1"/>
    </source>
</evidence>
<keyword evidence="2" id="KW-1185">Reference proteome</keyword>
<accession>A0AAV7KL71</accession>
<proteinExistence type="predicted"/>
<dbReference type="AlphaFoldDB" id="A0AAV7KL71"/>
<sequence>MTNETKSKKKKRSSKQYYYYIPDYYVSEEEYSPVEYYKTSPRLSRETGLMLYERASAAQKRLESILLDETRQKMQCVKEIGKINGHLIAENQHLHDRSKDWQQAVIKLRTALSSVLRDNRSLEDDLYHKRMKYSQKYAMQMNWLRSNLREVSTDLKHADDRAIQLEQEKMYYRKGYKDVYAHYASEYQRAIELKRRMYLMVERVREEKRLEKIRRHRMHKIAHQLEELATEDPHYY</sequence>